<evidence type="ECO:0000313" key="3">
    <source>
        <dbReference type="EMBL" id="SEQ77561.1"/>
    </source>
</evidence>
<dbReference type="Gene3D" id="2.60.120.260">
    <property type="entry name" value="Galactose-binding domain-like"/>
    <property type="match status" value="1"/>
</dbReference>
<protein>
    <submittedName>
        <fullName evidence="3">Glycosyl hydrolases family 2, sugar binding domain</fullName>
    </submittedName>
</protein>
<dbReference type="AlphaFoldDB" id="A0A1H9IS19"/>
<dbReference type="Pfam" id="PF17132">
    <property type="entry name" value="Glyco_hydro_106"/>
    <property type="match status" value="2"/>
</dbReference>
<proteinExistence type="predicted"/>
<sequence length="1173" mass="131442">MNRSQMLNNKIISLSGKTIFVVLMLSLFVSTLQAQNSSLEQNFHNPPASAKPQTIWFWINGNVTKKGITADLEAMKNVGIQGAILFNVSLANPEGVAPYLSPEWLELFNYAGLEAQRLELDLGFHNGAGWSSSGGPSITPEYAMQELVYKETIHQGATKFNDKLEQPETKLGFYKDIAILAFPKPKSNVRIDELEIKTLSHKVRSHLNPDDKPISDLAVVKKRDIIDLTSKLNNDGFLEWDAPAGDWVILRIGHTPTGEMNRFPSDGGRGLECDKMNKQAVDVFWDGSIKPILKKLDTLIGTTVKRCHIDSYEVGTTNWTSNFAEAFKTLRSYDCRSYLPTLAGYYVESGEETERFLWDFRRTIGDLIAENYYGRFAELSHKNNMLLSIEPYWGPFDNMQIGETADMVMSEFWSGSLAFFDSPKFVASIAKLNGNPIAEAESFTGMGGWDQHPGLLKAMGDLAWAQGINRFVFHSYVHQPWDVGPGLTLQVFGTDFNRLNTWWNQGKPFLDYISRGQFLLQQGTSVADVLVFTGEASPNDALLMPEIKALGYDYDVIGSNKINSLTVKDGLVCTSVGEKYQALVLPSNEWMTPETLAKIQELAENGALVIGSKPNKSPSLKKYSEFDESVEQMADRLWDKGLIKMHSIVDVLKNGTLPPDFSIEGGRHESVDFIHRKTEDTDIYFVVNSKKERRELACRFRVAGKQPELWNAETGEITKATIWQENDDGTTTVSISFDPEGSVFVVFRNPIISNQHIVNAEMKMKKPFITPLSNLKIIKAEYGTFLPDGLVDVTEVVANRIQNNGLNIHATRELSKGDPAPGYKKELRIQYKIGAAVFEKNAMEKEWLEIDAPGSGKLEILNAVFGKFARGVDGIPPNKPVFDVTEKVKSMVASGVYEIPVNDSFLEGKEIKTKKALRTVYVTNNEEKIVTVSNGGILKLTQTTSEPKLVFEDDKVNLVTPFAGEMIYESSNGKTKTLKVKSVPDLIELTGNWNVSFPLKDRAVLEKTFNNLTSWSDVSEEDIRYFSGTASYKKEFQIPAKLIKSCYSLELDLSNVKVIAEVILNGKNLGILWKSPFRINIDEAVVKGTNTLEVKITNLWPNRLIGDEQLPLDYKRKGPQISQWPEWLLNNTERPTERETLPAFKHWHKDSKLLPSGLLGPVKIVVSKVKTLK</sequence>
<evidence type="ECO:0000256" key="1">
    <source>
        <dbReference type="ARBA" id="ARBA00022729"/>
    </source>
</evidence>
<dbReference type="STRING" id="419940.SAMN05421824_2274"/>
<organism evidence="3 4">
    <name type="scientific">Hyunsoonleella jejuensis</name>
    <dbReference type="NCBI Taxonomy" id="419940"/>
    <lineage>
        <taxon>Bacteria</taxon>
        <taxon>Pseudomonadati</taxon>
        <taxon>Bacteroidota</taxon>
        <taxon>Flavobacteriia</taxon>
        <taxon>Flavobacteriales</taxon>
        <taxon>Flavobacteriaceae</taxon>
    </lineage>
</organism>
<keyword evidence="2 3" id="KW-0378">Hydrolase</keyword>
<dbReference type="PANTHER" id="PTHR43817:SF1">
    <property type="entry name" value="HYDROLASE, FAMILY 43, PUTATIVE (AFU_ORTHOLOGUE AFUA_3G01660)-RELATED"/>
    <property type="match status" value="1"/>
</dbReference>
<evidence type="ECO:0000313" key="4">
    <source>
        <dbReference type="Proteomes" id="UP000198999"/>
    </source>
</evidence>
<evidence type="ECO:0000256" key="2">
    <source>
        <dbReference type="ARBA" id="ARBA00022801"/>
    </source>
</evidence>
<gene>
    <name evidence="3" type="ORF">SAMN05421824_2274</name>
</gene>
<dbReference type="RefSeq" id="WP_092579618.1">
    <property type="nucleotide sequence ID" value="NZ_FOFN01000003.1"/>
</dbReference>
<dbReference type="NCBIfam" id="NF045579">
    <property type="entry name" value="rhamnoside_JR"/>
    <property type="match status" value="1"/>
</dbReference>
<dbReference type="SUPFAM" id="SSF49785">
    <property type="entry name" value="Galactose-binding domain-like"/>
    <property type="match status" value="1"/>
</dbReference>
<accession>A0A1H9IS19</accession>
<reference evidence="3 4" key="1">
    <citation type="submission" date="2016-10" db="EMBL/GenBank/DDBJ databases">
        <authorList>
            <person name="de Groot N.N."/>
        </authorList>
    </citation>
    <scope>NUCLEOTIDE SEQUENCE [LARGE SCALE GENOMIC DNA]</scope>
    <source>
        <strain evidence="3 4">DSM 21035</strain>
    </source>
</reference>
<keyword evidence="1" id="KW-0732">Signal</keyword>
<dbReference type="PANTHER" id="PTHR43817">
    <property type="entry name" value="GLYCOSYL HYDROLASE"/>
    <property type="match status" value="1"/>
</dbReference>
<dbReference type="EMBL" id="FOFN01000003">
    <property type="protein sequence ID" value="SEQ77561.1"/>
    <property type="molecule type" value="Genomic_DNA"/>
</dbReference>
<dbReference type="OrthoDB" id="9761519at2"/>
<name>A0A1H9IS19_9FLAO</name>
<dbReference type="GO" id="GO:0005975">
    <property type="term" value="P:carbohydrate metabolic process"/>
    <property type="evidence" value="ECO:0007669"/>
    <property type="project" value="InterPro"/>
</dbReference>
<dbReference type="Proteomes" id="UP000198999">
    <property type="component" value="Unassembled WGS sequence"/>
</dbReference>
<dbReference type="GO" id="GO:0004553">
    <property type="term" value="F:hydrolase activity, hydrolyzing O-glycosyl compounds"/>
    <property type="evidence" value="ECO:0007669"/>
    <property type="project" value="InterPro"/>
</dbReference>
<keyword evidence="4" id="KW-1185">Reference proteome</keyword>
<dbReference type="InterPro" id="IPR008979">
    <property type="entry name" value="Galactose-bd-like_sf"/>
</dbReference>